<dbReference type="RefSeq" id="WP_344652897.1">
    <property type="nucleotide sequence ID" value="NZ_BAAAGX010000028.1"/>
</dbReference>
<evidence type="ECO:0000313" key="3">
    <source>
        <dbReference type="Proteomes" id="UP001500967"/>
    </source>
</evidence>
<dbReference type="SMART" id="SM00530">
    <property type="entry name" value="HTH_XRE"/>
    <property type="match status" value="1"/>
</dbReference>
<evidence type="ECO:0000313" key="2">
    <source>
        <dbReference type="EMBL" id="GAA0270057.1"/>
    </source>
</evidence>
<accession>A0ABP3EPX9</accession>
<protein>
    <submittedName>
        <fullName evidence="2">Helix-turn-helix transcriptional regulator</fullName>
    </submittedName>
</protein>
<dbReference type="Proteomes" id="UP001500967">
    <property type="component" value="Unassembled WGS sequence"/>
</dbReference>
<organism evidence="2 3">
    <name type="scientific">Cryptosporangium japonicum</name>
    <dbReference type="NCBI Taxonomy" id="80872"/>
    <lineage>
        <taxon>Bacteria</taxon>
        <taxon>Bacillati</taxon>
        <taxon>Actinomycetota</taxon>
        <taxon>Actinomycetes</taxon>
        <taxon>Cryptosporangiales</taxon>
        <taxon>Cryptosporangiaceae</taxon>
        <taxon>Cryptosporangium</taxon>
    </lineage>
</organism>
<dbReference type="SUPFAM" id="SSF47413">
    <property type="entry name" value="lambda repressor-like DNA-binding domains"/>
    <property type="match status" value="1"/>
</dbReference>
<dbReference type="InterPro" id="IPR010982">
    <property type="entry name" value="Lambda_DNA-bd_dom_sf"/>
</dbReference>
<dbReference type="InterPro" id="IPR001387">
    <property type="entry name" value="Cro/C1-type_HTH"/>
</dbReference>
<dbReference type="Gene3D" id="1.10.260.40">
    <property type="entry name" value="lambda repressor-like DNA-binding domains"/>
    <property type="match status" value="1"/>
</dbReference>
<dbReference type="Gene3D" id="3.30.450.180">
    <property type="match status" value="1"/>
</dbReference>
<reference evidence="3" key="1">
    <citation type="journal article" date="2019" name="Int. J. Syst. Evol. Microbiol.">
        <title>The Global Catalogue of Microorganisms (GCM) 10K type strain sequencing project: providing services to taxonomists for standard genome sequencing and annotation.</title>
        <authorList>
            <consortium name="The Broad Institute Genomics Platform"/>
            <consortium name="The Broad Institute Genome Sequencing Center for Infectious Disease"/>
            <person name="Wu L."/>
            <person name="Ma J."/>
        </authorList>
    </citation>
    <scope>NUCLEOTIDE SEQUENCE [LARGE SCALE GENOMIC DNA]</scope>
    <source>
        <strain evidence="3">JCM 10425</strain>
    </source>
</reference>
<feature type="domain" description="HTH cro/C1-type" evidence="1">
    <location>
        <begin position="7"/>
        <end position="61"/>
    </location>
</feature>
<dbReference type="CDD" id="cd00093">
    <property type="entry name" value="HTH_XRE"/>
    <property type="match status" value="1"/>
</dbReference>
<comment type="caution">
    <text evidence="2">The sequence shown here is derived from an EMBL/GenBank/DDBJ whole genome shotgun (WGS) entry which is preliminary data.</text>
</comment>
<dbReference type="InterPro" id="IPR041413">
    <property type="entry name" value="MLTR_LBD"/>
</dbReference>
<sequence length="247" mass="26942">MDFPTALRERRRGRNVSQLQLAIRAGTTQRHLSFLESGRSAPGRTLVVRLAESLELPLRERNELLASAGYAPVYPETPLAQLPGVRTALRHVLAGHEPYPAVVVDRCGTLVDANRALALLTDGVDPALLTPPVNVYRLALHPRGMAPRIRNFGQWAHHVVDRARQELAARPSDALAALVEELAGYAPARETGADHVGFAVPLQLDDLHLTTTVTTFATALDVTVAELKLEAFLPADEKTATRLRVSR</sequence>
<dbReference type="EMBL" id="BAAAGX010000028">
    <property type="protein sequence ID" value="GAA0270057.1"/>
    <property type="molecule type" value="Genomic_DNA"/>
</dbReference>
<name>A0ABP3EPX9_9ACTN</name>
<dbReference type="PANTHER" id="PTHR35010:SF4">
    <property type="entry name" value="BLL5781 PROTEIN"/>
    <property type="match status" value="1"/>
</dbReference>
<proteinExistence type="predicted"/>
<dbReference type="Pfam" id="PF17765">
    <property type="entry name" value="MLTR_LBD"/>
    <property type="match status" value="1"/>
</dbReference>
<dbReference type="PROSITE" id="PS50943">
    <property type="entry name" value="HTH_CROC1"/>
    <property type="match status" value="1"/>
</dbReference>
<dbReference type="PANTHER" id="PTHR35010">
    <property type="entry name" value="BLL4672 PROTEIN-RELATED"/>
    <property type="match status" value="1"/>
</dbReference>
<keyword evidence="3" id="KW-1185">Reference proteome</keyword>
<dbReference type="Pfam" id="PF01381">
    <property type="entry name" value="HTH_3"/>
    <property type="match status" value="1"/>
</dbReference>
<gene>
    <name evidence="2" type="ORF">GCM10009539_66560</name>
</gene>
<evidence type="ECO:0000259" key="1">
    <source>
        <dbReference type="PROSITE" id="PS50943"/>
    </source>
</evidence>